<dbReference type="Proteomes" id="UP000799118">
    <property type="component" value="Unassembled WGS sequence"/>
</dbReference>
<protein>
    <submittedName>
        <fullName evidence="2">Uncharacterized protein</fullName>
    </submittedName>
</protein>
<feature type="region of interest" description="Disordered" evidence="1">
    <location>
        <begin position="103"/>
        <end position="129"/>
    </location>
</feature>
<keyword evidence="3" id="KW-1185">Reference proteome</keyword>
<dbReference type="OrthoDB" id="3173036at2759"/>
<organism evidence="2 3">
    <name type="scientific">Gymnopus androsaceus JB14</name>
    <dbReference type="NCBI Taxonomy" id="1447944"/>
    <lineage>
        <taxon>Eukaryota</taxon>
        <taxon>Fungi</taxon>
        <taxon>Dikarya</taxon>
        <taxon>Basidiomycota</taxon>
        <taxon>Agaricomycotina</taxon>
        <taxon>Agaricomycetes</taxon>
        <taxon>Agaricomycetidae</taxon>
        <taxon>Agaricales</taxon>
        <taxon>Marasmiineae</taxon>
        <taxon>Omphalotaceae</taxon>
        <taxon>Gymnopus</taxon>
    </lineage>
</organism>
<evidence type="ECO:0000313" key="2">
    <source>
        <dbReference type="EMBL" id="KAE9394828.1"/>
    </source>
</evidence>
<feature type="region of interest" description="Disordered" evidence="1">
    <location>
        <begin position="1541"/>
        <end position="1560"/>
    </location>
</feature>
<proteinExistence type="predicted"/>
<gene>
    <name evidence="2" type="ORF">BT96DRAFT_998151</name>
</gene>
<accession>A0A6A4HB09</accession>
<feature type="region of interest" description="Disordered" evidence="1">
    <location>
        <begin position="1604"/>
        <end position="1625"/>
    </location>
</feature>
<dbReference type="EMBL" id="ML769542">
    <property type="protein sequence ID" value="KAE9394828.1"/>
    <property type="molecule type" value="Genomic_DNA"/>
</dbReference>
<feature type="compositionally biased region" description="Polar residues" evidence="1">
    <location>
        <begin position="1544"/>
        <end position="1553"/>
    </location>
</feature>
<name>A0A6A4HB09_9AGAR</name>
<evidence type="ECO:0000256" key="1">
    <source>
        <dbReference type="SAM" id="MobiDB-lite"/>
    </source>
</evidence>
<reference evidence="2" key="1">
    <citation type="journal article" date="2019" name="Environ. Microbiol.">
        <title>Fungal ecological strategies reflected in gene transcription - a case study of two litter decomposers.</title>
        <authorList>
            <person name="Barbi F."/>
            <person name="Kohler A."/>
            <person name="Barry K."/>
            <person name="Baskaran P."/>
            <person name="Daum C."/>
            <person name="Fauchery L."/>
            <person name="Ihrmark K."/>
            <person name="Kuo A."/>
            <person name="LaButti K."/>
            <person name="Lipzen A."/>
            <person name="Morin E."/>
            <person name="Grigoriev I.V."/>
            <person name="Henrissat B."/>
            <person name="Lindahl B."/>
            <person name="Martin F."/>
        </authorList>
    </citation>
    <scope>NUCLEOTIDE SEQUENCE</scope>
    <source>
        <strain evidence="2">JB14</strain>
    </source>
</reference>
<evidence type="ECO:0000313" key="3">
    <source>
        <dbReference type="Proteomes" id="UP000799118"/>
    </source>
</evidence>
<sequence length="1650" mass="182338">MPKKKANNSKSSFNANSTRLCALCDRDIQIGFGGEANWQQHLNSTAHRNREASKISKSKAKTTITNFFRKASPPKILPESAAGPSRLSSIITVKGARPTSPILKSLDKASAPPKSIPIPNPLEGTASSSTGLTKPLRHLAVQLPLSVPIAEPTSAISAVTGDPCLLVSDPVEAWEILNPIIHSVFGYQSTADSIAHLVKRGPFGLDGFCNWVDACVEKLNVDEALLEPKVLLLLEATQQVLASSSTNTPGSPALPSSGNLHHIPSIDVDNIDYIQSSLPSFIQDHVPAPKIINVDVNPIPSSRSRNHDSALHVSPPPEIKCPGYNMRFLDQEGKEHSPFTCYPWPVHAVHSLPWNITVDSHNAKMFLHSHSCSGFARTSPSASEPEPCTYCKLLHNHNIIMGARHRFLDGVDENTRWQYLSPAQMLSVLERKTAQVRASRLQALNIGRVIATRNRRLDSFKRLSIAISTQDIPRIRSLMAVQLRNGRSIQYILEKIDAAVQRTYSPRSYDEIDFQRAFLMYKIDGRCIANIGNKALGIPSISSTKRRIAVKPLQASASQPTLTEMVHNLRISLPEPLTSEAEQADTPIMGMGISIDEVKIEERLRWEPLTNMILGVCQEHGHACNLEFRSIVEVKAILVNLREDVVHLASEATVMAVTLLNGQPKEYAARPFCISGTCKRENADSRMQILKSAIDAVRISQHHFFRRLYYIASDGAANQRRGASALTLTRKLLPRDDIFPALALLKLFNLLCGEDGITSDYDWKHVLKRFRNTLLRQKGLYIDGIVITESILKNHLTMEDLMSGESATSLLIPNDRQDITLMVRLLNSIASLPELPPSASPTTKTTRRILKLLGQLYRHLLDAYLDINASLSQQFTSLCFDVMSMIKNAYFCLAKTQRDNPLARLWLILLGTDGLEKVFGMIRSIVGNDSNADQLQLTTRVDGAVQCINILAEHPEYGGESRRLTVRSISEATDGDISSKYDHINPITWRGDVYVWNVVPLSVWQSGRKIAEEQLTGAGIEPPFECMEREGGYDILCPLGNKQIILVGDLEVGEENEGDDETYNYDGPAQPEDCLQPSHERFPESPSLNDVPETELAPDVEDTVADIEAAQQPTEEVPKKYEAWVDVSEGGGGEKRVHKSTILRLFSNPLHSPDSTDRARRVRGYSRYAPPLLPNGFNLPELGDSGTLSIEDPALTVVECDSQAFLAVIQVGKITFNGQSIQSLPIGLLHEPNVAVDGQIMSLKMIDDDYQPLKPDWEWNGQLKSPEKAMLRNVPGNIVKLINPELARPSHDSNAPETYVFYTNELRGIAAVIAERLASSVDDHNVTRVPRSASFPYRTLKAASAVHAGPAVKLHEMKAPDALRHIGAHILKDVRLKDANQPCGLCLNTGGLCQIYLQKRTGTKGVSVIDMKRSRCRNLKSFSIKTASEFKEGSPCTNHPLKCPLCPSESPAIWKYNFIQHINQSHHGARAEIYKELYELDDAEPILMKNVLDSKTRAKKKSKKDSHALVVSAAHSTRMVLRTTGIEGQEADVHSIADGETLTDIPNQSTSIPDSGDGFMHEDSSTSFPADDYDDIYEPYSPILYQNSHVGLDEPSSPIEPIDESTVSHGDMPTVSKTVPDAGGMEVIEQNQDNIIQEMPKENRDESEGI</sequence>